<keyword evidence="3" id="KW-1185">Reference proteome</keyword>
<reference evidence="2" key="2">
    <citation type="journal article" date="2021" name="Genome Biol. Evol.">
        <title>Developing a high-quality reference genome for a parasitic bivalve with doubly uniparental inheritance (Bivalvia: Unionida).</title>
        <authorList>
            <person name="Smith C.H."/>
        </authorList>
    </citation>
    <scope>NUCLEOTIDE SEQUENCE</scope>
    <source>
        <strain evidence="2">CHS0354</strain>
        <tissue evidence="2">Mantle</tissue>
    </source>
</reference>
<evidence type="ECO:0000313" key="3">
    <source>
        <dbReference type="Proteomes" id="UP001195483"/>
    </source>
</evidence>
<reference evidence="2" key="1">
    <citation type="journal article" date="2021" name="Genome Biol. Evol.">
        <title>A High-Quality Reference Genome for a Parasitic Bivalve with Doubly Uniparental Inheritance (Bivalvia: Unionida).</title>
        <authorList>
            <person name="Smith C.H."/>
        </authorList>
    </citation>
    <scope>NUCLEOTIDE SEQUENCE</scope>
    <source>
        <strain evidence="2">CHS0354</strain>
    </source>
</reference>
<dbReference type="AlphaFoldDB" id="A0AAE0TFR3"/>
<dbReference type="EMBL" id="JAEAOA010002242">
    <property type="protein sequence ID" value="KAK3609592.1"/>
    <property type="molecule type" value="Genomic_DNA"/>
</dbReference>
<proteinExistence type="predicted"/>
<feature type="signal peptide" evidence="1">
    <location>
        <begin position="1"/>
        <end position="24"/>
    </location>
</feature>
<comment type="caution">
    <text evidence="2">The sequence shown here is derived from an EMBL/GenBank/DDBJ whole genome shotgun (WGS) entry which is preliminary data.</text>
</comment>
<organism evidence="2 3">
    <name type="scientific">Potamilus streckersoni</name>
    <dbReference type="NCBI Taxonomy" id="2493646"/>
    <lineage>
        <taxon>Eukaryota</taxon>
        <taxon>Metazoa</taxon>
        <taxon>Spiralia</taxon>
        <taxon>Lophotrochozoa</taxon>
        <taxon>Mollusca</taxon>
        <taxon>Bivalvia</taxon>
        <taxon>Autobranchia</taxon>
        <taxon>Heteroconchia</taxon>
        <taxon>Palaeoheterodonta</taxon>
        <taxon>Unionida</taxon>
        <taxon>Unionoidea</taxon>
        <taxon>Unionidae</taxon>
        <taxon>Ambleminae</taxon>
        <taxon>Lampsilini</taxon>
        <taxon>Potamilus</taxon>
    </lineage>
</organism>
<name>A0AAE0TFR3_9BIVA</name>
<feature type="chain" id="PRO_5042136517" evidence="1">
    <location>
        <begin position="25"/>
        <end position="135"/>
    </location>
</feature>
<sequence length="135" mass="15186">MIHQKIPFMLGCLVLLTCYEGLEAQDKFRLVPLGPAFKVKIQKDTLSRIISESLTSIERSIQDADALDKTFFDKGIDQKGVRSMDFFGPHLLTSPRARDISHVGLLFMGVAKSVVEKLLKERSLFDASQRCLKNS</sequence>
<evidence type="ECO:0000256" key="1">
    <source>
        <dbReference type="SAM" id="SignalP"/>
    </source>
</evidence>
<reference evidence="2" key="3">
    <citation type="submission" date="2023-05" db="EMBL/GenBank/DDBJ databases">
        <authorList>
            <person name="Smith C.H."/>
        </authorList>
    </citation>
    <scope>NUCLEOTIDE SEQUENCE</scope>
    <source>
        <strain evidence="2">CHS0354</strain>
        <tissue evidence="2">Mantle</tissue>
    </source>
</reference>
<protein>
    <submittedName>
        <fullName evidence="2">Uncharacterized protein</fullName>
    </submittedName>
</protein>
<keyword evidence="1" id="KW-0732">Signal</keyword>
<dbReference type="Proteomes" id="UP001195483">
    <property type="component" value="Unassembled WGS sequence"/>
</dbReference>
<evidence type="ECO:0000313" key="2">
    <source>
        <dbReference type="EMBL" id="KAK3609592.1"/>
    </source>
</evidence>
<accession>A0AAE0TFR3</accession>
<gene>
    <name evidence="2" type="ORF">CHS0354_038590</name>
</gene>